<evidence type="ECO:0000313" key="3">
    <source>
        <dbReference type="Proteomes" id="UP000238375"/>
    </source>
</evidence>
<dbReference type="EMBL" id="PVTE01000011">
    <property type="protein sequence ID" value="PRY37121.1"/>
    <property type="molecule type" value="Genomic_DNA"/>
</dbReference>
<dbReference type="SUPFAM" id="SSF55729">
    <property type="entry name" value="Acyl-CoA N-acyltransferases (Nat)"/>
    <property type="match status" value="1"/>
</dbReference>
<dbReference type="OrthoDB" id="9127144at2"/>
<dbReference type="InterPro" id="IPR000182">
    <property type="entry name" value="GNAT_dom"/>
</dbReference>
<feature type="domain" description="N-acetyltransferase" evidence="1">
    <location>
        <begin position="1"/>
        <end position="150"/>
    </location>
</feature>
<sequence length="175" mass="20423">MRLFPVSAHHPYLTSIRTWYEASFPPDERRPFGQVVQLLACPDMHLCGLVDGDDLVGFVVYWRWPEMLFVEHIAVDPDRRGRQYGQQAISQLLRLESPYHVLEVELPQDGTSQRRVRFYERLGFSAAPFSYAQPPYQAGSPAIPMYLMASPAIPDQQTFRILSQLIRERVYERFY</sequence>
<dbReference type="Proteomes" id="UP000238375">
    <property type="component" value="Unassembled WGS sequence"/>
</dbReference>
<evidence type="ECO:0000259" key="1">
    <source>
        <dbReference type="PROSITE" id="PS51186"/>
    </source>
</evidence>
<dbReference type="InterPro" id="IPR016181">
    <property type="entry name" value="Acyl_CoA_acyltransferase"/>
</dbReference>
<organism evidence="2 3">
    <name type="scientific">Spirosoma oryzae</name>
    <dbReference type="NCBI Taxonomy" id="1469603"/>
    <lineage>
        <taxon>Bacteria</taxon>
        <taxon>Pseudomonadati</taxon>
        <taxon>Bacteroidota</taxon>
        <taxon>Cytophagia</taxon>
        <taxon>Cytophagales</taxon>
        <taxon>Cytophagaceae</taxon>
        <taxon>Spirosoma</taxon>
    </lineage>
</organism>
<dbReference type="GO" id="GO:0016747">
    <property type="term" value="F:acyltransferase activity, transferring groups other than amino-acyl groups"/>
    <property type="evidence" value="ECO:0007669"/>
    <property type="project" value="InterPro"/>
</dbReference>
<evidence type="ECO:0000313" key="2">
    <source>
        <dbReference type="EMBL" id="PRY37121.1"/>
    </source>
</evidence>
<dbReference type="Gene3D" id="3.40.630.30">
    <property type="match status" value="1"/>
</dbReference>
<accession>A0A2T0SUM9</accession>
<gene>
    <name evidence="2" type="ORF">CLV58_111159</name>
</gene>
<dbReference type="AlphaFoldDB" id="A0A2T0SUM9"/>
<name>A0A2T0SUM9_9BACT</name>
<keyword evidence="3" id="KW-1185">Reference proteome</keyword>
<dbReference type="PROSITE" id="PS51186">
    <property type="entry name" value="GNAT"/>
    <property type="match status" value="1"/>
</dbReference>
<dbReference type="RefSeq" id="WP_106138592.1">
    <property type="nucleotide sequence ID" value="NZ_PVTE01000011.1"/>
</dbReference>
<reference evidence="2 3" key="1">
    <citation type="submission" date="2018-03" db="EMBL/GenBank/DDBJ databases">
        <title>Genomic Encyclopedia of Archaeal and Bacterial Type Strains, Phase II (KMG-II): from individual species to whole genera.</title>
        <authorList>
            <person name="Goeker M."/>
        </authorList>
    </citation>
    <scope>NUCLEOTIDE SEQUENCE [LARGE SCALE GENOMIC DNA]</scope>
    <source>
        <strain evidence="2 3">DSM 28354</strain>
    </source>
</reference>
<dbReference type="Pfam" id="PF00583">
    <property type="entry name" value="Acetyltransf_1"/>
    <property type="match status" value="1"/>
</dbReference>
<dbReference type="CDD" id="cd04301">
    <property type="entry name" value="NAT_SF"/>
    <property type="match status" value="1"/>
</dbReference>
<protein>
    <submittedName>
        <fullName evidence="2">Ribosomal protein S18 acetylase RimI-like enzyme</fullName>
    </submittedName>
</protein>
<keyword evidence="2" id="KW-0687">Ribonucleoprotein</keyword>
<proteinExistence type="predicted"/>
<dbReference type="GO" id="GO:0005840">
    <property type="term" value="C:ribosome"/>
    <property type="evidence" value="ECO:0007669"/>
    <property type="project" value="UniProtKB-KW"/>
</dbReference>
<keyword evidence="2" id="KW-0689">Ribosomal protein</keyword>
<comment type="caution">
    <text evidence="2">The sequence shown here is derived from an EMBL/GenBank/DDBJ whole genome shotgun (WGS) entry which is preliminary data.</text>
</comment>